<evidence type="ECO:0000313" key="4">
    <source>
        <dbReference type="Proteomes" id="UP000235828"/>
    </source>
</evidence>
<dbReference type="InterPro" id="IPR011009">
    <property type="entry name" value="Kinase-like_dom_sf"/>
</dbReference>
<dbReference type="OrthoDB" id="5291879at2"/>
<dbReference type="PANTHER" id="PTHR12149">
    <property type="entry name" value="FRUCTOSAMINE 3 KINASE-RELATED PROTEIN"/>
    <property type="match status" value="1"/>
</dbReference>
<keyword evidence="2" id="KW-0418">Kinase</keyword>
<organism evidence="3 4">
    <name type="scientific">Vibrio tapetis subsp. tapetis</name>
    <dbReference type="NCBI Taxonomy" id="1671868"/>
    <lineage>
        <taxon>Bacteria</taxon>
        <taxon>Pseudomonadati</taxon>
        <taxon>Pseudomonadota</taxon>
        <taxon>Gammaproteobacteria</taxon>
        <taxon>Vibrionales</taxon>
        <taxon>Vibrionaceae</taxon>
        <taxon>Vibrio</taxon>
    </lineage>
</organism>
<dbReference type="SUPFAM" id="SSF56112">
    <property type="entry name" value="Protein kinase-like (PK-like)"/>
    <property type="match status" value="1"/>
</dbReference>
<dbReference type="EMBL" id="LT960611">
    <property type="protein sequence ID" value="SON48684.1"/>
    <property type="molecule type" value="Genomic_DNA"/>
</dbReference>
<reference evidence="3 4" key="1">
    <citation type="submission" date="2017-10" db="EMBL/GenBank/DDBJ databases">
        <authorList>
            <person name="Banno H."/>
            <person name="Chua N.-H."/>
        </authorList>
    </citation>
    <scope>NUCLEOTIDE SEQUENCE [LARGE SCALE GENOMIC DNA]</scope>
    <source>
        <strain evidence="3">Vibrio tapetis CECT4600</strain>
    </source>
</reference>
<evidence type="ECO:0008006" key="5">
    <source>
        <dbReference type="Google" id="ProtNLM"/>
    </source>
</evidence>
<protein>
    <recommendedName>
        <fullName evidence="5">Fructosamine kinase family protein</fullName>
    </recommendedName>
</protein>
<gene>
    <name evidence="3" type="ORF">VTAP4600_A0705</name>
</gene>
<dbReference type="KEGG" id="vta:A0705"/>
<evidence type="ECO:0000313" key="3">
    <source>
        <dbReference type="EMBL" id="SON48684.1"/>
    </source>
</evidence>
<dbReference type="PIRSF" id="PIRSF006221">
    <property type="entry name" value="Ketosamine-3-kinase"/>
    <property type="match status" value="1"/>
</dbReference>
<comment type="similarity">
    <text evidence="1 2">Belongs to the fructosamine kinase family.</text>
</comment>
<dbReference type="Gene3D" id="3.30.200.20">
    <property type="entry name" value="Phosphorylase Kinase, domain 1"/>
    <property type="match status" value="1"/>
</dbReference>
<accession>A0A2N8Z9T8</accession>
<dbReference type="GO" id="GO:0016301">
    <property type="term" value="F:kinase activity"/>
    <property type="evidence" value="ECO:0007669"/>
    <property type="project" value="UniProtKB-UniRule"/>
</dbReference>
<name>A0A2N8Z9T8_9VIBR</name>
<evidence type="ECO:0000256" key="1">
    <source>
        <dbReference type="ARBA" id="ARBA00009460"/>
    </source>
</evidence>
<evidence type="ECO:0000256" key="2">
    <source>
        <dbReference type="PIRNR" id="PIRNR006221"/>
    </source>
</evidence>
<dbReference type="Pfam" id="PF03881">
    <property type="entry name" value="Fructosamin_kin"/>
    <property type="match status" value="1"/>
</dbReference>
<dbReference type="Proteomes" id="UP000235828">
    <property type="component" value="Chromosome A"/>
</dbReference>
<dbReference type="RefSeq" id="WP_102521486.1">
    <property type="nucleotide sequence ID" value="NZ_LT960611.1"/>
</dbReference>
<dbReference type="AlphaFoldDB" id="A0A2N8Z9T8"/>
<keyword evidence="2" id="KW-0808">Transferase</keyword>
<proteinExistence type="inferred from homology"/>
<sequence length="291" mass="33663">MWQSLSKQLSEVLMFDFKITEKTQLDGGDISKCYMISDGEQRYFVKVNERDFFSRFELEAESIKQLSDSNSVFVPEVIHIGYCKDQAFIILNFLAAKPLESAKASYKFGLQLAKLHQSDEQGEYGYDHDNYVGSTLQPNKWKKSWARFFSEQRIGWQLQLLKEKGISFGAEQTIVDFVYKELKNHNPTPSLLHGDLWHGNVSNTAFGPICYDPACYWGDPECDIAMTELFGGFMPDFYVAYESVRPLNLEYQSRKHIYNLYHVLNHCNLFGGHYLDEAQGMIESMMKAYSE</sequence>
<keyword evidence="4" id="KW-1185">Reference proteome</keyword>
<dbReference type="InterPro" id="IPR016477">
    <property type="entry name" value="Fructo-/Ketosamine-3-kinase"/>
</dbReference>
<dbReference type="Gene3D" id="3.90.1200.10">
    <property type="match status" value="1"/>
</dbReference>
<dbReference type="PANTHER" id="PTHR12149:SF8">
    <property type="entry name" value="PROTEIN-RIBULOSAMINE 3-KINASE"/>
    <property type="match status" value="1"/>
</dbReference>